<keyword evidence="3" id="KW-1185">Reference proteome</keyword>
<gene>
    <name evidence="2" type="ORF">C7T94_11255</name>
</gene>
<dbReference type="InterPro" id="IPR036249">
    <property type="entry name" value="Thioredoxin-like_sf"/>
</dbReference>
<evidence type="ECO:0000313" key="3">
    <source>
        <dbReference type="Proteomes" id="UP000240912"/>
    </source>
</evidence>
<sequence>MRLKSRQIWVRSANTGSSPDTGRNKLKLMRFYLTFSICFVLSALLAFQARAQQPIQFMEQADWDLVSAEARRANKLIFIDAHTTWCVPCKKMDQEIFPDTLVANYFNKHFVNLRIQFDSTANDNRLTVAQRPLARMLQTKYEVSSYPTFLFVDADGKLVRRITGASPTPASFMQKVTPVFETGSPYRIMQKRYDSGARDSAMLSALVKMAKQTGETANYQKYGRTWQRLKTNLFDEEGISLITEFTESMNDRGYQMLRNHPNKIDSVIGADSRIDLLRDIYYRELVVPALRTNSAATQYGPMTVYTGPVRATVDWPALEKKLQAADPALAAELMSKAKFEHLLITERWKAYLALIERMGRKKEADQPFLQSKLYEVLLYCEDPKLLTEAANIAKGTFLTNAEGHLTRAQLLEKAGNLAAAAKATDVALKTYPEDENLKAFADKLRLKR</sequence>
<dbReference type="InterPro" id="IPR013766">
    <property type="entry name" value="Thioredoxin_domain"/>
</dbReference>
<name>A0A2T3HL72_9SPHI</name>
<dbReference type="PROSITE" id="PS51352">
    <property type="entry name" value="THIOREDOXIN_2"/>
    <property type="match status" value="1"/>
</dbReference>
<reference evidence="2 3" key="1">
    <citation type="submission" date="2018-03" db="EMBL/GenBank/DDBJ databases">
        <authorList>
            <person name="Keele B.F."/>
        </authorList>
    </citation>
    <scope>NUCLEOTIDE SEQUENCE [LARGE SCALE GENOMIC DNA]</scope>
    <source>
        <strain evidence="2 3">YL28-9</strain>
    </source>
</reference>
<dbReference type="OrthoDB" id="120730at2"/>
<comment type="caution">
    <text evidence="2">The sequence shown here is derived from an EMBL/GenBank/DDBJ whole genome shotgun (WGS) entry which is preliminary data.</text>
</comment>
<dbReference type="EMBL" id="PYLS01000005">
    <property type="protein sequence ID" value="PST83169.1"/>
    <property type="molecule type" value="Genomic_DNA"/>
</dbReference>
<dbReference type="InterPro" id="IPR012336">
    <property type="entry name" value="Thioredoxin-like_fold"/>
</dbReference>
<evidence type="ECO:0000259" key="1">
    <source>
        <dbReference type="PROSITE" id="PS51352"/>
    </source>
</evidence>
<dbReference type="Proteomes" id="UP000240912">
    <property type="component" value="Unassembled WGS sequence"/>
</dbReference>
<dbReference type="AlphaFoldDB" id="A0A2T3HL72"/>
<proteinExistence type="predicted"/>
<evidence type="ECO:0000313" key="2">
    <source>
        <dbReference type="EMBL" id="PST83169.1"/>
    </source>
</evidence>
<accession>A0A2T3HL72</accession>
<dbReference type="Pfam" id="PF13098">
    <property type="entry name" value="Thioredoxin_2"/>
    <property type="match status" value="1"/>
</dbReference>
<organism evidence="2 3">
    <name type="scientific">Pedobacter yulinensis</name>
    <dbReference type="NCBI Taxonomy" id="2126353"/>
    <lineage>
        <taxon>Bacteria</taxon>
        <taxon>Pseudomonadati</taxon>
        <taxon>Bacteroidota</taxon>
        <taxon>Sphingobacteriia</taxon>
        <taxon>Sphingobacteriales</taxon>
        <taxon>Sphingobacteriaceae</taxon>
        <taxon>Pedobacter</taxon>
    </lineage>
</organism>
<dbReference type="SUPFAM" id="SSF52833">
    <property type="entry name" value="Thioredoxin-like"/>
    <property type="match status" value="1"/>
</dbReference>
<feature type="domain" description="Thioredoxin" evidence="1">
    <location>
        <begin position="47"/>
        <end position="181"/>
    </location>
</feature>
<protein>
    <recommendedName>
        <fullName evidence="1">Thioredoxin domain-containing protein</fullName>
    </recommendedName>
</protein>
<dbReference type="Gene3D" id="3.40.30.10">
    <property type="entry name" value="Glutaredoxin"/>
    <property type="match status" value="1"/>
</dbReference>